<keyword evidence="2" id="KW-0812">Transmembrane</keyword>
<accession>A0ABP5F2K4</accession>
<evidence type="ECO:0000313" key="4">
    <source>
        <dbReference type="Proteomes" id="UP001500751"/>
    </source>
</evidence>
<feature type="transmembrane region" description="Helical" evidence="2">
    <location>
        <begin position="279"/>
        <end position="297"/>
    </location>
</feature>
<dbReference type="EMBL" id="BAAAQN010000002">
    <property type="protein sequence ID" value="GAA2012780.1"/>
    <property type="molecule type" value="Genomic_DNA"/>
</dbReference>
<dbReference type="RefSeq" id="WP_344663723.1">
    <property type="nucleotide sequence ID" value="NZ_BAAAQN010000002.1"/>
</dbReference>
<proteinExistence type="predicted"/>
<feature type="compositionally biased region" description="Gly residues" evidence="1">
    <location>
        <begin position="246"/>
        <end position="268"/>
    </location>
</feature>
<evidence type="ECO:0000256" key="2">
    <source>
        <dbReference type="SAM" id="Phobius"/>
    </source>
</evidence>
<reference evidence="4" key="1">
    <citation type="journal article" date="2019" name="Int. J. Syst. Evol. Microbiol.">
        <title>The Global Catalogue of Microorganisms (GCM) 10K type strain sequencing project: providing services to taxonomists for standard genome sequencing and annotation.</title>
        <authorList>
            <consortium name="The Broad Institute Genomics Platform"/>
            <consortium name="The Broad Institute Genome Sequencing Center for Infectious Disease"/>
            <person name="Wu L."/>
            <person name="Ma J."/>
        </authorList>
    </citation>
    <scope>NUCLEOTIDE SEQUENCE [LARGE SCALE GENOMIC DNA]</scope>
    <source>
        <strain evidence="4">JCM 16014</strain>
    </source>
</reference>
<gene>
    <name evidence="3" type="ORF">GCM10009839_04120</name>
</gene>
<name>A0ABP5F2K4_9ACTN</name>
<evidence type="ECO:0000313" key="3">
    <source>
        <dbReference type="EMBL" id="GAA2012780.1"/>
    </source>
</evidence>
<comment type="caution">
    <text evidence="3">The sequence shown here is derived from an EMBL/GenBank/DDBJ whole genome shotgun (WGS) entry which is preliminary data.</text>
</comment>
<feature type="region of interest" description="Disordered" evidence="1">
    <location>
        <begin position="211"/>
        <end position="273"/>
    </location>
</feature>
<keyword evidence="4" id="KW-1185">Reference proteome</keyword>
<feature type="transmembrane region" description="Helical" evidence="2">
    <location>
        <begin position="309"/>
        <end position="331"/>
    </location>
</feature>
<evidence type="ECO:0000256" key="1">
    <source>
        <dbReference type="SAM" id="MobiDB-lite"/>
    </source>
</evidence>
<keyword evidence="2" id="KW-1133">Transmembrane helix</keyword>
<keyword evidence="2" id="KW-0472">Membrane</keyword>
<organism evidence="3 4">
    <name type="scientific">Catenulispora yoronensis</name>
    <dbReference type="NCBI Taxonomy" id="450799"/>
    <lineage>
        <taxon>Bacteria</taxon>
        <taxon>Bacillati</taxon>
        <taxon>Actinomycetota</taxon>
        <taxon>Actinomycetes</taxon>
        <taxon>Catenulisporales</taxon>
        <taxon>Catenulisporaceae</taxon>
        <taxon>Catenulispora</taxon>
    </lineage>
</organism>
<sequence>MTAADERLWRPRPPLPLERLTVWLTAAGRPATVRDPALGPGIYVIASTTRSSDAADAPSGARPAAPKAADAVLALVPPHHGLVIDKASADPVAIQAGEVDQLRPRPIPFGTEADVVFHLPPPHVVDYLAGIRRVGKPAGAGRITATWTLFPDSVPALLLIVKPARNADGPAALDAVYRAVQDLAPPEAVRVIDAGTLSRGQMFRTLSGQRLVESPAPDPDPYAVWPASGPGTDPRLRRRTDPGAGASAGAGSGSGGGGGPANGTGNGTGKRPINGRTPFNLALAMFGSVFGAFVATLPRQFSLSSSAGLPVVIVGVLIIVLFVGLALYDFFRREP</sequence>
<protein>
    <submittedName>
        <fullName evidence="3">Uncharacterized protein</fullName>
    </submittedName>
</protein>
<dbReference type="Proteomes" id="UP001500751">
    <property type="component" value="Unassembled WGS sequence"/>
</dbReference>